<dbReference type="Gene3D" id="1.10.10.200">
    <property type="match status" value="1"/>
</dbReference>
<dbReference type="InterPro" id="IPR029072">
    <property type="entry name" value="YebC-like"/>
</dbReference>
<evidence type="ECO:0000313" key="6">
    <source>
        <dbReference type="EMBL" id="OGF87493.1"/>
    </source>
</evidence>
<evidence type="ECO:0000256" key="3">
    <source>
        <dbReference type="ARBA" id="ARBA00023163"/>
    </source>
</evidence>
<feature type="domain" description="TACO1/YebC-like N-terminal" evidence="5">
    <location>
        <begin position="5"/>
        <end position="75"/>
    </location>
</feature>
<sequence length="188" mass="20440">MSGHSKWAQIKYKKAATDAKRGKIFSKFSRLITITAKELGPDPKTNSRLAAAIEEARKANMPSDNIDRAIKKASAKDGAEPKEVVYEAYGPGGSAIIITAVTDNPNRTTNEIKYILSEHDAKLGVKGSAVWAFDRAESPTDIQAGKQAFAAKFPQSLSPEDSKKFEALLEALSDHDDVQEVYSNAEVK</sequence>
<evidence type="ECO:0008006" key="8">
    <source>
        <dbReference type="Google" id="ProtNLM"/>
    </source>
</evidence>
<dbReference type="PANTHER" id="PTHR12532:SF0">
    <property type="entry name" value="TRANSLATIONAL ACTIVATOR OF CYTOCHROME C OXIDASE 1"/>
    <property type="match status" value="1"/>
</dbReference>
<dbReference type="Proteomes" id="UP000177346">
    <property type="component" value="Unassembled WGS sequence"/>
</dbReference>
<protein>
    <recommendedName>
        <fullName evidence="8">Transcriptional regulator</fullName>
    </recommendedName>
</protein>
<dbReference type="FunFam" id="1.10.10.200:FF:000002">
    <property type="entry name" value="Probable transcriptional regulatory protein CLM62_37755"/>
    <property type="match status" value="1"/>
</dbReference>
<feature type="domain" description="TACO1/YebC-like second and third" evidence="4">
    <location>
        <begin position="146"/>
        <end position="185"/>
    </location>
</feature>
<gene>
    <name evidence="6" type="ORF">A3B19_02845</name>
</gene>
<dbReference type="Gene3D" id="3.30.70.980">
    <property type="match status" value="1"/>
</dbReference>
<dbReference type="SUPFAM" id="SSF75625">
    <property type="entry name" value="YebC-like"/>
    <property type="match status" value="1"/>
</dbReference>
<evidence type="ECO:0000256" key="2">
    <source>
        <dbReference type="ARBA" id="ARBA00023015"/>
    </source>
</evidence>
<dbReference type="InterPro" id="IPR026564">
    <property type="entry name" value="Transcrip_reg_TACO1-like_dom3"/>
</dbReference>
<dbReference type="AlphaFoldDB" id="A0A1F5XHU4"/>
<dbReference type="PANTHER" id="PTHR12532">
    <property type="entry name" value="TRANSLATIONAL ACTIVATOR OF CYTOCHROME C OXIDASE 1"/>
    <property type="match status" value="1"/>
</dbReference>
<evidence type="ECO:0000259" key="4">
    <source>
        <dbReference type="Pfam" id="PF01709"/>
    </source>
</evidence>
<dbReference type="InterPro" id="IPR002876">
    <property type="entry name" value="Transcrip_reg_TACO1-like"/>
</dbReference>
<dbReference type="EMBL" id="MFIF01000005">
    <property type="protein sequence ID" value="OGF87493.1"/>
    <property type="molecule type" value="Genomic_DNA"/>
</dbReference>
<evidence type="ECO:0000259" key="5">
    <source>
        <dbReference type="Pfam" id="PF20772"/>
    </source>
</evidence>
<reference evidence="6 7" key="1">
    <citation type="journal article" date="2016" name="Nat. Commun.">
        <title>Thousands of microbial genomes shed light on interconnected biogeochemical processes in an aquifer system.</title>
        <authorList>
            <person name="Anantharaman K."/>
            <person name="Brown C.T."/>
            <person name="Hug L.A."/>
            <person name="Sharon I."/>
            <person name="Castelle C.J."/>
            <person name="Probst A.J."/>
            <person name="Thomas B.C."/>
            <person name="Singh A."/>
            <person name="Wilkins M.J."/>
            <person name="Karaoz U."/>
            <person name="Brodie E.L."/>
            <person name="Williams K.H."/>
            <person name="Hubbard S.S."/>
            <person name="Banfield J.F."/>
        </authorList>
    </citation>
    <scope>NUCLEOTIDE SEQUENCE [LARGE SCALE GENOMIC DNA]</scope>
</reference>
<dbReference type="Pfam" id="PF20772">
    <property type="entry name" value="TACO1_YebC_N"/>
    <property type="match status" value="1"/>
</dbReference>
<keyword evidence="2" id="KW-0805">Transcription regulation</keyword>
<dbReference type="InterPro" id="IPR048300">
    <property type="entry name" value="TACO1_YebC-like_2nd/3rd_dom"/>
</dbReference>
<dbReference type="InterPro" id="IPR049083">
    <property type="entry name" value="TACO1_YebC_N"/>
</dbReference>
<dbReference type="Pfam" id="PF01709">
    <property type="entry name" value="Transcrip_reg"/>
    <property type="match status" value="2"/>
</dbReference>
<name>A0A1F5XHU4_9BACT</name>
<dbReference type="InterPro" id="IPR017856">
    <property type="entry name" value="Integrase-like_N"/>
</dbReference>
<comment type="similarity">
    <text evidence="1">Belongs to the TACO1 family.</text>
</comment>
<feature type="domain" description="TACO1/YebC-like second and third" evidence="4">
    <location>
        <begin position="82"/>
        <end position="135"/>
    </location>
</feature>
<dbReference type="GO" id="GO:0005737">
    <property type="term" value="C:cytoplasm"/>
    <property type="evidence" value="ECO:0007669"/>
    <property type="project" value="UniProtKB-ARBA"/>
</dbReference>
<organism evidence="6 7">
    <name type="scientific">Candidatus Giovannonibacteria bacterium RIFCSPLOWO2_01_FULL_46_32</name>
    <dbReference type="NCBI Taxonomy" id="1798353"/>
    <lineage>
        <taxon>Bacteria</taxon>
        <taxon>Candidatus Giovannoniibacteriota</taxon>
    </lineage>
</organism>
<evidence type="ECO:0000313" key="7">
    <source>
        <dbReference type="Proteomes" id="UP000177346"/>
    </source>
</evidence>
<proteinExistence type="inferred from homology"/>
<comment type="caution">
    <text evidence="6">The sequence shown here is derived from an EMBL/GenBank/DDBJ whole genome shotgun (WGS) entry which is preliminary data.</text>
</comment>
<accession>A0A1F5XHU4</accession>
<evidence type="ECO:0000256" key="1">
    <source>
        <dbReference type="ARBA" id="ARBA00008724"/>
    </source>
</evidence>
<keyword evidence="3" id="KW-0804">Transcription</keyword>